<keyword evidence="3 5" id="KW-1133">Transmembrane helix</keyword>
<organism evidence="6 7">
    <name type="scientific">Chitinophaga agri</name>
    <dbReference type="NCBI Taxonomy" id="2703787"/>
    <lineage>
        <taxon>Bacteria</taxon>
        <taxon>Pseudomonadati</taxon>
        <taxon>Bacteroidota</taxon>
        <taxon>Chitinophagia</taxon>
        <taxon>Chitinophagales</taxon>
        <taxon>Chitinophagaceae</taxon>
        <taxon>Chitinophaga</taxon>
    </lineage>
</organism>
<protein>
    <submittedName>
        <fullName evidence="6">MFS transporter</fullName>
    </submittedName>
</protein>
<dbReference type="InterPro" id="IPR011701">
    <property type="entry name" value="MFS"/>
</dbReference>
<dbReference type="PANTHER" id="PTHR42718:SF48">
    <property type="entry name" value="CONSERVED TWO-DOMAIN MEMBRANE PROTEIN-RELATED"/>
    <property type="match status" value="1"/>
</dbReference>
<keyword evidence="2 5" id="KW-0812">Transmembrane</keyword>
<sequence>MHNHPFFLHPLISVPLLLVVIIVASFVLDKDEPIVQRKFPDIPSAIALVISILCLTWATELLIAPAMNATRIIGALTVMVAANFYLRRRLTTQPAPLLNLQLFTIPSVRMGNTLFVLLGVLFVGYQFIMSYLLQQHVGYAAAAAGLMMMPANILAVLLARLVLPLLSKRWPVRKIALAGALSMILGVSCLIIGVECHSFFTLLTGGFFIAGIGMITCYNSYSVMAMEEVPADQLEGLY</sequence>
<evidence type="ECO:0000256" key="3">
    <source>
        <dbReference type="ARBA" id="ARBA00022989"/>
    </source>
</evidence>
<keyword evidence="4 5" id="KW-0472">Membrane</keyword>
<comment type="subcellular location">
    <subcellularLocation>
        <location evidence="1">Membrane</location>
        <topology evidence="1">Multi-pass membrane protein</topology>
    </subcellularLocation>
</comment>
<dbReference type="Pfam" id="PF07690">
    <property type="entry name" value="MFS_1"/>
    <property type="match status" value="1"/>
</dbReference>
<evidence type="ECO:0000313" key="7">
    <source>
        <dbReference type="Proteomes" id="UP000476411"/>
    </source>
</evidence>
<dbReference type="AlphaFoldDB" id="A0A6B9Z9Z0"/>
<dbReference type="GO" id="GO:0016020">
    <property type="term" value="C:membrane"/>
    <property type="evidence" value="ECO:0007669"/>
    <property type="project" value="UniProtKB-SubCell"/>
</dbReference>
<dbReference type="RefSeq" id="WP_162330792.1">
    <property type="nucleotide sequence ID" value="NZ_CP048113.1"/>
</dbReference>
<evidence type="ECO:0000256" key="5">
    <source>
        <dbReference type="SAM" id="Phobius"/>
    </source>
</evidence>
<feature type="transmembrane region" description="Helical" evidence="5">
    <location>
        <begin position="199"/>
        <end position="218"/>
    </location>
</feature>
<feature type="transmembrane region" description="Helical" evidence="5">
    <location>
        <begin position="139"/>
        <end position="163"/>
    </location>
</feature>
<evidence type="ECO:0000313" key="6">
    <source>
        <dbReference type="EMBL" id="QHS59090.1"/>
    </source>
</evidence>
<dbReference type="Proteomes" id="UP000476411">
    <property type="component" value="Chromosome"/>
</dbReference>
<accession>A0A6B9Z9Z0</accession>
<dbReference type="Gene3D" id="1.20.1250.20">
    <property type="entry name" value="MFS general substrate transporter like domains"/>
    <property type="match status" value="1"/>
</dbReference>
<feature type="transmembrane region" description="Helical" evidence="5">
    <location>
        <begin position="40"/>
        <end position="63"/>
    </location>
</feature>
<dbReference type="EMBL" id="CP048113">
    <property type="protein sequence ID" value="QHS59090.1"/>
    <property type="molecule type" value="Genomic_DNA"/>
</dbReference>
<keyword evidence="7" id="KW-1185">Reference proteome</keyword>
<dbReference type="KEGG" id="chih:GWR21_05620"/>
<gene>
    <name evidence="6" type="ORF">GWR21_05620</name>
</gene>
<feature type="transmembrane region" description="Helical" evidence="5">
    <location>
        <begin position="114"/>
        <end position="133"/>
    </location>
</feature>
<dbReference type="SUPFAM" id="SSF103473">
    <property type="entry name" value="MFS general substrate transporter"/>
    <property type="match status" value="1"/>
</dbReference>
<reference evidence="6 7" key="1">
    <citation type="submission" date="2020-01" db="EMBL/GenBank/DDBJ databases">
        <title>Complete genome sequence of Chitinophaga sp. H33E-04 isolated from quinoa roots.</title>
        <authorList>
            <person name="Weon H.-Y."/>
            <person name="Lee S.A."/>
        </authorList>
    </citation>
    <scope>NUCLEOTIDE SEQUENCE [LARGE SCALE GENOMIC DNA]</scope>
    <source>
        <strain evidence="6 7">H33E-04</strain>
    </source>
</reference>
<proteinExistence type="predicted"/>
<name>A0A6B9Z9Z0_9BACT</name>
<feature type="transmembrane region" description="Helical" evidence="5">
    <location>
        <begin position="175"/>
        <end position="193"/>
    </location>
</feature>
<dbReference type="GO" id="GO:0022857">
    <property type="term" value="F:transmembrane transporter activity"/>
    <property type="evidence" value="ECO:0007669"/>
    <property type="project" value="InterPro"/>
</dbReference>
<evidence type="ECO:0000256" key="2">
    <source>
        <dbReference type="ARBA" id="ARBA00022692"/>
    </source>
</evidence>
<dbReference type="PANTHER" id="PTHR42718">
    <property type="entry name" value="MAJOR FACILITATOR SUPERFAMILY MULTIDRUG TRANSPORTER MFSC"/>
    <property type="match status" value="1"/>
</dbReference>
<dbReference type="InterPro" id="IPR036259">
    <property type="entry name" value="MFS_trans_sf"/>
</dbReference>
<feature type="transmembrane region" description="Helical" evidence="5">
    <location>
        <begin position="6"/>
        <end position="28"/>
    </location>
</feature>
<evidence type="ECO:0000256" key="4">
    <source>
        <dbReference type="ARBA" id="ARBA00023136"/>
    </source>
</evidence>
<evidence type="ECO:0000256" key="1">
    <source>
        <dbReference type="ARBA" id="ARBA00004141"/>
    </source>
</evidence>